<evidence type="ECO:0000256" key="6">
    <source>
        <dbReference type="PROSITE-ProRule" id="PRU00409"/>
    </source>
</evidence>
<proteinExistence type="predicted"/>
<comment type="caution">
    <text evidence="8">The sequence shown here is derived from an EMBL/GenBank/DDBJ whole genome shotgun (WGS) entry which is preliminary data.</text>
</comment>
<evidence type="ECO:0000313" key="8">
    <source>
        <dbReference type="EMBL" id="OMJ95788.1"/>
    </source>
</evidence>
<evidence type="ECO:0000256" key="4">
    <source>
        <dbReference type="ARBA" id="ARBA00022741"/>
    </source>
</evidence>
<evidence type="ECO:0000259" key="7">
    <source>
        <dbReference type="PROSITE" id="PS50975"/>
    </source>
</evidence>
<accession>A0A1R2D3F5</accession>
<dbReference type="PROSITE" id="PS51221">
    <property type="entry name" value="TTL"/>
    <property type="match status" value="1"/>
</dbReference>
<dbReference type="AlphaFoldDB" id="A0A1R2D3F5"/>
<dbReference type="Gene3D" id="3.30.470.20">
    <property type="entry name" value="ATP-grasp fold, B domain"/>
    <property type="match status" value="1"/>
</dbReference>
<dbReference type="SUPFAM" id="SSF56059">
    <property type="entry name" value="Glutathione synthetase ATP-binding domain-like"/>
    <property type="match status" value="1"/>
</dbReference>
<evidence type="ECO:0000256" key="1">
    <source>
        <dbReference type="ARBA" id="ARBA00004496"/>
    </source>
</evidence>
<dbReference type="GO" id="GO:0070736">
    <property type="term" value="F:protein-glycine ligase activity, initiating"/>
    <property type="evidence" value="ECO:0007669"/>
    <property type="project" value="TreeGrafter"/>
</dbReference>
<dbReference type="PROSITE" id="PS50975">
    <property type="entry name" value="ATP_GRASP"/>
    <property type="match status" value="1"/>
</dbReference>
<dbReference type="Pfam" id="PF03133">
    <property type="entry name" value="TTL"/>
    <property type="match status" value="1"/>
</dbReference>
<comment type="subcellular location">
    <subcellularLocation>
        <location evidence="1">Cytoplasm</location>
    </subcellularLocation>
</comment>
<evidence type="ECO:0000256" key="3">
    <source>
        <dbReference type="ARBA" id="ARBA00022598"/>
    </source>
</evidence>
<organism evidence="8 9">
    <name type="scientific">Stentor coeruleus</name>
    <dbReference type="NCBI Taxonomy" id="5963"/>
    <lineage>
        <taxon>Eukaryota</taxon>
        <taxon>Sar</taxon>
        <taxon>Alveolata</taxon>
        <taxon>Ciliophora</taxon>
        <taxon>Postciliodesmatophora</taxon>
        <taxon>Heterotrichea</taxon>
        <taxon>Heterotrichida</taxon>
        <taxon>Stentoridae</taxon>
        <taxon>Stentor</taxon>
    </lineage>
</organism>
<dbReference type="Proteomes" id="UP000187209">
    <property type="component" value="Unassembled WGS sequence"/>
</dbReference>
<dbReference type="PANTHER" id="PTHR45870">
    <property type="entry name" value="TUBULIN MONOGLYCYLASE TTLL3"/>
    <property type="match status" value="1"/>
</dbReference>
<dbReference type="GO" id="GO:0005737">
    <property type="term" value="C:cytoplasm"/>
    <property type="evidence" value="ECO:0007669"/>
    <property type="project" value="UniProtKB-SubCell"/>
</dbReference>
<sequence>MIEPARLSFTRSGQQIFCKRKGIKNEFDRLLELRKPEKKSLYTMASTEQFDFQSQPRAGYETKRFDFDENWKRKFDILYSRKQPSKHIIQGNLYITSEKKKISERSPERDKKQMLRSTIPTINCCYTMTKPSLTLKVPTFTIPETMPQTSTALLQKNLCSPFELWKQNNNLPTEVKVFIIAGNYPDVRKALLQRGWVENKDPESTFFDIKWSRNARLPLNLLDWQFYNHFPRNFELSVKWQLYENMKKTSNSRKNGHLTFFPRSFRLDNKGNDDFFEHYKAIFTLSLLKDYKDHPHKHISEQIIVANIVCKRWINELEKQNYQNNRLSSLVMKFEWKIINSNDPQDIKTYFQRLMLSPVTDLYNTTCLNLDELSVKDPQYSITGKKNIWIVKAGRKSRGRGIVLFNDYNKLKAQTSSGCWVAQKYIENPMIIHGKKFDIRQWVLISCGDPLTIWIYKQCYLRFSIEDYDDENITNPYIHLTNNTISKKSLKFDQADIEGCMWSIDKFKEFLIKEKGQDLWISKVYPALKKIVKHSLLAVGNLGRNNSFEIFGYDFMIDENLKPWLLEINSSPAMDYSTTVTEVLVKEVLEDAVKVIVDVPNGIDDTGNFELCYKSKNYISVRTNS</sequence>
<gene>
    <name evidence="8" type="ORF">SteCoe_679</name>
</gene>
<keyword evidence="4 6" id="KW-0547">Nucleotide-binding</keyword>
<dbReference type="OrthoDB" id="202825at2759"/>
<keyword evidence="5 6" id="KW-0067">ATP-binding</keyword>
<dbReference type="GO" id="GO:0015630">
    <property type="term" value="C:microtubule cytoskeleton"/>
    <property type="evidence" value="ECO:0007669"/>
    <property type="project" value="TreeGrafter"/>
</dbReference>
<dbReference type="EMBL" id="MPUH01000007">
    <property type="protein sequence ID" value="OMJ95788.1"/>
    <property type="molecule type" value="Genomic_DNA"/>
</dbReference>
<evidence type="ECO:0000313" key="9">
    <source>
        <dbReference type="Proteomes" id="UP000187209"/>
    </source>
</evidence>
<keyword evidence="9" id="KW-1185">Reference proteome</keyword>
<feature type="domain" description="ATP-grasp" evidence="7">
    <location>
        <begin position="554"/>
        <end position="597"/>
    </location>
</feature>
<dbReference type="GO" id="GO:0005524">
    <property type="term" value="F:ATP binding"/>
    <property type="evidence" value="ECO:0007669"/>
    <property type="project" value="UniProtKB-UniRule"/>
</dbReference>
<keyword evidence="2" id="KW-0963">Cytoplasm</keyword>
<evidence type="ECO:0000256" key="5">
    <source>
        <dbReference type="ARBA" id="ARBA00022840"/>
    </source>
</evidence>
<dbReference type="InterPro" id="IPR051437">
    <property type="entry name" value="TTLL_monoglycylase"/>
</dbReference>
<reference evidence="8 9" key="1">
    <citation type="submission" date="2016-11" db="EMBL/GenBank/DDBJ databases">
        <title>The macronuclear genome of Stentor coeruleus: a giant cell with tiny introns.</title>
        <authorList>
            <person name="Slabodnick M."/>
            <person name="Ruby J.G."/>
            <person name="Reiff S.B."/>
            <person name="Swart E.C."/>
            <person name="Gosai S."/>
            <person name="Prabakaran S."/>
            <person name="Witkowska E."/>
            <person name="Larue G.E."/>
            <person name="Fisher S."/>
            <person name="Freeman R.M."/>
            <person name="Gunawardena J."/>
            <person name="Chu W."/>
            <person name="Stover N.A."/>
            <person name="Gregory B.D."/>
            <person name="Nowacki M."/>
            <person name="Derisi J."/>
            <person name="Roy S.W."/>
            <person name="Marshall W.F."/>
            <person name="Sood P."/>
        </authorList>
    </citation>
    <scope>NUCLEOTIDE SEQUENCE [LARGE SCALE GENOMIC DNA]</scope>
    <source>
        <strain evidence="8">WM001</strain>
    </source>
</reference>
<dbReference type="GO" id="GO:0046872">
    <property type="term" value="F:metal ion binding"/>
    <property type="evidence" value="ECO:0007669"/>
    <property type="project" value="InterPro"/>
</dbReference>
<name>A0A1R2D3F5_9CILI</name>
<keyword evidence="3" id="KW-0436">Ligase</keyword>
<evidence type="ECO:0000256" key="2">
    <source>
        <dbReference type="ARBA" id="ARBA00022490"/>
    </source>
</evidence>
<protein>
    <recommendedName>
        <fullName evidence="7">ATP-grasp domain-containing protein</fullName>
    </recommendedName>
</protein>
<dbReference type="PANTHER" id="PTHR45870:SF2">
    <property type="entry name" value="TUBULIN MONOGLYCYLASE TTLL3"/>
    <property type="match status" value="1"/>
</dbReference>
<dbReference type="InterPro" id="IPR004344">
    <property type="entry name" value="TTL/TTLL_fam"/>
</dbReference>
<dbReference type="InterPro" id="IPR011761">
    <property type="entry name" value="ATP-grasp"/>
</dbReference>